<keyword evidence="3" id="KW-0614">Plasmid</keyword>
<dbReference type="InterPro" id="IPR011010">
    <property type="entry name" value="DNA_brk_join_enz"/>
</dbReference>
<organism evidence="3">
    <name type="scientific">uncultured prokaryote</name>
    <dbReference type="NCBI Taxonomy" id="198431"/>
    <lineage>
        <taxon>unclassified sequences</taxon>
        <taxon>environmental samples</taxon>
    </lineage>
</organism>
<dbReference type="GO" id="GO:0006310">
    <property type="term" value="P:DNA recombination"/>
    <property type="evidence" value="ECO:0007669"/>
    <property type="project" value="UniProtKB-KW"/>
</dbReference>
<dbReference type="SUPFAM" id="SSF56349">
    <property type="entry name" value="DNA breaking-rejoining enzymes"/>
    <property type="match status" value="1"/>
</dbReference>
<protein>
    <submittedName>
        <fullName evidence="3">Uncharacterized protein</fullName>
    </submittedName>
</protein>
<dbReference type="InterPro" id="IPR013762">
    <property type="entry name" value="Integrase-like_cat_sf"/>
</dbReference>
<dbReference type="GO" id="GO:0003677">
    <property type="term" value="F:DNA binding"/>
    <property type="evidence" value="ECO:0007669"/>
    <property type="project" value="InterPro"/>
</dbReference>
<geneLocation type="plasmid" evidence="3">
    <name>pRGRH0406</name>
</geneLocation>
<sequence>MLSSKDDKQMDKRSKIIALVKETTQLGQERGLVDRAKATKEVKQETQKAYEKTASKRIALNQKDCGRLMEGVSARSWHTVKAALLHVISQEYMAARRACDALQKTGDWDGAGKQAVIARRAVIAYDKVQASERPELTKKRATKRHTLPRSDDWQALVYETASPVQKEAIAVMWAAGARPDEVERGVEVKWVKKLDTDAEERYLMVTIKGAKITETSGQEERAIVIDPSSGAGQILASHMSEYDSIIVERGAKRLNKDFEGIREKTGFQTSPYSLRHQFSANLKAEFGPDRADEVAKAMGHATSRSQGRYGSPRQAQSGKTGVVMVAASRPVKETRSSTKYPGPKTGASRSNRPG</sequence>
<dbReference type="EMBL" id="LN853052">
    <property type="protein sequence ID" value="CRY94920.1"/>
    <property type="molecule type" value="Genomic_DNA"/>
</dbReference>
<accession>A0A0H5Q0I0</accession>
<name>A0A0H5Q0I0_9ZZZZ</name>
<dbReference type="Gene3D" id="1.10.443.10">
    <property type="entry name" value="Intergrase catalytic core"/>
    <property type="match status" value="1"/>
</dbReference>
<dbReference type="AlphaFoldDB" id="A0A0H5Q0I0"/>
<evidence type="ECO:0000313" key="3">
    <source>
        <dbReference type="EMBL" id="CRY94920.1"/>
    </source>
</evidence>
<dbReference type="GO" id="GO:0015074">
    <property type="term" value="P:DNA integration"/>
    <property type="evidence" value="ECO:0007669"/>
    <property type="project" value="InterPro"/>
</dbReference>
<proteinExistence type="predicted"/>
<reference evidence="3" key="1">
    <citation type="submission" date="2015-06" db="EMBL/GenBank/DDBJ databases">
        <authorList>
            <person name="Joergensen T."/>
        </authorList>
    </citation>
    <scope>NUCLEOTIDE SEQUENCE</scope>
    <source>
        <plasmid evidence="3">pRGRH0406</plasmid>
    </source>
</reference>
<feature type="compositionally biased region" description="Polar residues" evidence="2">
    <location>
        <begin position="302"/>
        <end position="319"/>
    </location>
</feature>
<evidence type="ECO:0000256" key="2">
    <source>
        <dbReference type="SAM" id="MobiDB-lite"/>
    </source>
</evidence>
<keyword evidence="1" id="KW-0233">DNA recombination</keyword>
<feature type="region of interest" description="Disordered" evidence="2">
    <location>
        <begin position="293"/>
        <end position="354"/>
    </location>
</feature>
<evidence type="ECO:0000256" key="1">
    <source>
        <dbReference type="ARBA" id="ARBA00023172"/>
    </source>
</evidence>
<reference evidence="3" key="2">
    <citation type="submission" date="2015-07" db="EMBL/GenBank/DDBJ databases">
        <title>Plasmids, circular viruses and viroids from rat gut.</title>
        <authorList>
            <person name="Jorgensen T.J."/>
            <person name="Hansen M.A."/>
            <person name="Xu Z."/>
            <person name="Tabak M.A."/>
            <person name="Sorensen S.J."/>
            <person name="Hansen L.H."/>
        </authorList>
    </citation>
    <scope>NUCLEOTIDE SEQUENCE</scope>
    <source>
        <plasmid evidence="3">pRGRH0406</plasmid>
    </source>
</reference>